<dbReference type="Pfam" id="PF18962">
    <property type="entry name" value="Por_Secre_tail"/>
    <property type="match status" value="1"/>
</dbReference>
<dbReference type="AlphaFoldDB" id="A0A4Q9Z2W0"/>
<protein>
    <submittedName>
        <fullName evidence="4">T9SS type A sorting domain-containing protein</fullName>
    </submittedName>
</protein>
<reference evidence="4 5" key="1">
    <citation type="submission" date="2019-02" db="EMBL/GenBank/DDBJ databases">
        <title>Flavobacterium sp. RD-2-33 isolated from forest soil.</title>
        <authorList>
            <person name="Chaudhary D.K."/>
        </authorList>
    </citation>
    <scope>NUCLEOTIDE SEQUENCE [LARGE SCALE GENOMIC DNA]</scope>
    <source>
        <strain evidence="4 5">RD-2-33</strain>
    </source>
</reference>
<dbReference type="Proteomes" id="UP000293300">
    <property type="component" value="Unassembled WGS sequence"/>
</dbReference>
<dbReference type="OrthoDB" id="1363275at2"/>
<dbReference type="NCBIfam" id="TIGR04183">
    <property type="entry name" value="Por_Secre_tail"/>
    <property type="match status" value="1"/>
</dbReference>
<comment type="caution">
    <text evidence="4">The sequence shown here is derived from an EMBL/GenBank/DDBJ whole genome shotgun (WGS) entry which is preliminary data.</text>
</comment>
<keyword evidence="5" id="KW-1185">Reference proteome</keyword>
<dbReference type="RefSeq" id="WP_131475420.1">
    <property type="nucleotide sequence ID" value="NZ_SJPE01000003.1"/>
</dbReference>
<evidence type="ECO:0000313" key="3">
    <source>
        <dbReference type="EMBL" id="TBX69265.1"/>
    </source>
</evidence>
<feature type="non-terminal residue" evidence="4">
    <location>
        <position position="1"/>
    </location>
</feature>
<proteinExistence type="predicted"/>
<evidence type="ECO:0000259" key="2">
    <source>
        <dbReference type="Pfam" id="PF18962"/>
    </source>
</evidence>
<evidence type="ECO:0000256" key="1">
    <source>
        <dbReference type="ARBA" id="ARBA00022729"/>
    </source>
</evidence>
<dbReference type="EMBL" id="SJPE01000007">
    <property type="protein sequence ID" value="TBX69265.1"/>
    <property type="molecule type" value="Genomic_DNA"/>
</dbReference>
<feature type="domain" description="Secretion system C-terminal sorting" evidence="2">
    <location>
        <begin position="13"/>
        <end position="81"/>
    </location>
</feature>
<organism evidence="4 5">
    <name type="scientific">Flavobacterium silvisoli</name>
    <dbReference type="NCBI Taxonomy" id="2529433"/>
    <lineage>
        <taxon>Bacteria</taxon>
        <taxon>Pseudomonadati</taxon>
        <taxon>Bacteroidota</taxon>
        <taxon>Flavobacteriia</taxon>
        <taxon>Flavobacteriales</taxon>
        <taxon>Flavobacteriaceae</taxon>
        <taxon>Flavobacterium</taxon>
    </lineage>
</organism>
<sequence>KVSTAVPFAVVAYPNPYSDNFHLNLTTSSEERVGVSIYDMTGKLLDKLEVGATEASELSIGDRYASGVYNVVVTQGNEVKTLRVVKR</sequence>
<keyword evidence="1" id="KW-0732">Signal</keyword>
<dbReference type="InterPro" id="IPR026444">
    <property type="entry name" value="Secre_tail"/>
</dbReference>
<accession>A0A4Q9Z2W0</accession>
<evidence type="ECO:0000313" key="4">
    <source>
        <dbReference type="EMBL" id="TBX70460.1"/>
    </source>
</evidence>
<gene>
    <name evidence="4" type="ORF">EZL74_04610</name>
    <name evidence="3" type="ORF">EZL74_07785</name>
</gene>
<name>A0A4Q9Z2W0_9FLAO</name>
<dbReference type="EMBL" id="SJPE01000003">
    <property type="protein sequence ID" value="TBX70460.1"/>
    <property type="molecule type" value="Genomic_DNA"/>
</dbReference>
<evidence type="ECO:0000313" key="5">
    <source>
        <dbReference type="Proteomes" id="UP000293300"/>
    </source>
</evidence>